<dbReference type="EMBL" id="JAMKOV010000003">
    <property type="protein sequence ID" value="KAI8041326.1"/>
    <property type="molecule type" value="Genomic_DNA"/>
</dbReference>
<gene>
    <name evidence="1" type="ORF">M5D96_005583</name>
</gene>
<reference evidence="1" key="1">
    <citation type="journal article" date="2023" name="Genome Biol. Evol.">
        <title>Long-read-based Genome Assembly of Drosophila gunungcola Reveals Fewer Chemosensory Genes in Flower-breeding Species.</title>
        <authorList>
            <person name="Negi A."/>
            <person name="Liao B.Y."/>
            <person name="Yeh S.D."/>
        </authorList>
    </citation>
    <scope>NUCLEOTIDE SEQUENCE</scope>
    <source>
        <strain evidence="1">Sukarami</strain>
    </source>
</reference>
<protein>
    <submittedName>
        <fullName evidence="1">Uncharacterized protein</fullName>
    </submittedName>
</protein>
<keyword evidence="2" id="KW-1185">Reference proteome</keyword>
<accession>A0A9P9YQR1</accession>
<comment type="caution">
    <text evidence="1">The sequence shown here is derived from an EMBL/GenBank/DDBJ whole genome shotgun (WGS) entry which is preliminary data.</text>
</comment>
<proteinExistence type="predicted"/>
<evidence type="ECO:0000313" key="2">
    <source>
        <dbReference type="Proteomes" id="UP001059596"/>
    </source>
</evidence>
<dbReference type="Proteomes" id="UP001059596">
    <property type="component" value="Unassembled WGS sequence"/>
</dbReference>
<sequence length="84" mass="9101">MLCCATAEVAGGTKGGSRTVASRVTGGGGNWQLPKTNYQLETAAALQRQRSRMSYWPCWRFYCHGAAIKYGSSLPNSSNILRSL</sequence>
<name>A0A9P9YQR1_9MUSC</name>
<evidence type="ECO:0000313" key="1">
    <source>
        <dbReference type="EMBL" id="KAI8041326.1"/>
    </source>
</evidence>
<organism evidence="1 2">
    <name type="scientific">Drosophila gunungcola</name>
    <name type="common">fruit fly</name>
    <dbReference type="NCBI Taxonomy" id="103775"/>
    <lineage>
        <taxon>Eukaryota</taxon>
        <taxon>Metazoa</taxon>
        <taxon>Ecdysozoa</taxon>
        <taxon>Arthropoda</taxon>
        <taxon>Hexapoda</taxon>
        <taxon>Insecta</taxon>
        <taxon>Pterygota</taxon>
        <taxon>Neoptera</taxon>
        <taxon>Endopterygota</taxon>
        <taxon>Diptera</taxon>
        <taxon>Brachycera</taxon>
        <taxon>Muscomorpha</taxon>
        <taxon>Ephydroidea</taxon>
        <taxon>Drosophilidae</taxon>
        <taxon>Drosophila</taxon>
        <taxon>Sophophora</taxon>
    </lineage>
</organism>
<dbReference type="AlphaFoldDB" id="A0A9P9YQR1"/>